<evidence type="ECO:0000256" key="9">
    <source>
        <dbReference type="RuleBase" id="RU003345"/>
    </source>
</evidence>
<dbReference type="Gene3D" id="3.40.605.10">
    <property type="entry name" value="Aldehyde Dehydrogenase, Chain A, domain 1"/>
    <property type="match status" value="1"/>
</dbReference>
<comment type="function">
    <text evidence="5">Involved in the toluene-4-sulfonate degradation pathway. Does not discriminate between the sulfonate and the carboxyl substituents and can also be involved in the p-toluenecarboxylate degradation pathway.</text>
</comment>
<dbReference type="SUPFAM" id="SSF53720">
    <property type="entry name" value="ALDH-like"/>
    <property type="match status" value="1"/>
</dbReference>
<dbReference type="InterPro" id="IPR029510">
    <property type="entry name" value="Ald_DH_CS_GLU"/>
</dbReference>
<comment type="subunit">
    <text evidence="2">Homodimer.</text>
</comment>
<dbReference type="PANTHER" id="PTHR11699">
    <property type="entry name" value="ALDEHYDE DEHYDROGENASE-RELATED"/>
    <property type="match status" value="1"/>
</dbReference>
<dbReference type="EC" id="1.1.1.257" evidence="6"/>
<evidence type="ECO:0000259" key="10">
    <source>
        <dbReference type="Pfam" id="PF00171"/>
    </source>
</evidence>
<dbReference type="PROSITE" id="PS00070">
    <property type="entry name" value="ALDEHYDE_DEHYDR_CYS"/>
    <property type="match status" value="1"/>
</dbReference>
<organism evidence="11 12">
    <name type="scientific">Hydrogenophaga borbori</name>
    <dbReference type="NCBI Taxonomy" id="2294117"/>
    <lineage>
        <taxon>Bacteria</taxon>
        <taxon>Pseudomonadati</taxon>
        <taxon>Pseudomonadota</taxon>
        <taxon>Betaproteobacteria</taxon>
        <taxon>Burkholderiales</taxon>
        <taxon>Comamonadaceae</taxon>
        <taxon>Hydrogenophaga</taxon>
    </lineage>
</organism>
<comment type="similarity">
    <text evidence="1 9">Belongs to the aldehyde dehydrogenase family.</text>
</comment>
<dbReference type="EMBL" id="QVLS01000011">
    <property type="protein sequence ID" value="RFP77425.1"/>
    <property type="molecule type" value="Genomic_DNA"/>
</dbReference>
<evidence type="ECO:0000313" key="12">
    <source>
        <dbReference type="Proteomes" id="UP000261931"/>
    </source>
</evidence>
<evidence type="ECO:0000256" key="1">
    <source>
        <dbReference type="ARBA" id="ARBA00009986"/>
    </source>
</evidence>
<dbReference type="InterPro" id="IPR016163">
    <property type="entry name" value="Ald_DH_C"/>
</dbReference>
<comment type="catalytic activity">
    <reaction evidence="4">
        <text>4-(hydroxymethyl)benzenesulfonate + NAD(+) = 4-formylbenzenesulfonate + NADH + H(+)</text>
        <dbReference type="Rhea" id="RHEA:24412"/>
        <dbReference type="ChEBI" id="CHEBI:11944"/>
        <dbReference type="ChEBI" id="CHEBI:11987"/>
        <dbReference type="ChEBI" id="CHEBI:15378"/>
        <dbReference type="ChEBI" id="CHEBI:57540"/>
        <dbReference type="ChEBI" id="CHEBI:57945"/>
        <dbReference type="EC" id="1.1.1.257"/>
    </reaction>
</comment>
<dbReference type="PROSITE" id="PS00687">
    <property type="entry name" value="ALDEHYDE_DEHYDR_GLU"/>
    <property type="match status" value="1"/>
</dbReference>
<evidence type="ECO:0000256" key="4">
    <source>
        <dbReference type="ARBA" id="ARBA00051407"/>
    </source>
</evidence>
<dbReference type="RefSeq" id="WP_116960272.1">
    <property type="nucleotide sequence ID" value="NZ_QVLS01000011.1"/>
</dbReference>
<dbReference type="InterPro" id="IPR015590">
    <property type="entry name" value="Aldehyde_DH_dom"/>
</dbReference>
<evidence type="ECO:0000256" key="2">
    <source>
        <dbReference type="ARBA" id="ARBA00011738"/>
    </source>
</evidence>
<dbReference type="GO" id="GO:0016620">
    <property type="term" value="F:oxidoreductase activity, acting on the aldehyde or oxo group of donors, NAD or NADP as acceptor"/>
    <property type="evidence" value="ECO:0007669"/>
    <property type="project" value="InterPro"/>
</dbReference>
<name>A0A372EGA8_9BURK</name>
<evidence type="ECO:0000256" key="5">
    <source>
        <dbReference type="ARBA" id="ARBA00056807"/>
    </source>
</evidence>
<keyword evidence="12" id="KW-1185">Reference proteome</keyword>
<feature type="active site" evidence="8">
    <location>
        <position position="266"/>
    </location>
</feature>
<sequence>MSTTAEAFLTEISAPGRPVEEFLNYIDGQWVKCRSARTFDNSNPAHTDELIGRFQASTALDAEDAVNAATAAFEDWRKTTPSQRAKILNKAADYLEANAQRFGEELSREEGKSVALGKDEFLRAAQTFRFYAIEGQTFGGETYPQDDGNMMVYSQREPLGVVSVISPWNFPASIPARKIAPALITGNTIVFKPSSDAPLSGLRLVEALVEAGIPKGVINYITGRAGDVGPIITTSKSIRAISFTGSTQAGMHIHRTVHLTTRLQMELGGKNPLIVMEDADLDQAVELAIKGGFSLTGQACTGTSRVIVMKAVKEAFTKKLVERVKTLKIGPGHQPGMDLGPLATAKQLETVLHYLDIGRQEARLLCGGERLTGAPYDKGYYVTPAVFDKVTQSMRIAREEIFGPVIAVIEADNFASAMAMANDSEYGLSAAIATRNPRYMHDFANNIQSGTVKINRTTTGNLVNAPFGGMKNSSTSTFRESGRVGLEFFTQTKVVYRGL</sequence>
<evidence type="ECO:0000256" key="7">
    <source>
        <dbReference type="ARBA" id="ARBA00079883"/>
    </source>
</evidence>
<dbReference type="GO" id="GO:0018462">
    <property type="term" value="F:4-(hydroxymethyl)benzenesulfonate dehydrogenase activity"/>
    <property type="evidence" value="ECO:0007669"/>
    <property type="project" value="UniProtKB-EC"/>
</dbReference>
<proteinExistence type="inferred from homology"/>
<reference evidence="11 12" key="1">
    <citation type="submission" date="2018-08" db="EMBL/GenBank/DDBJ databases">
        <title>Hydrogenophaga sp. LA-38 isolated from sludge.</title>
        <authorList>
            <person name="Im W.-T."/>
        </authorList>
    </citation>
    <scope>NUCLEOTIDE SEQUENCE [LARGE SCALE GENOMIC DNA]</scope>
    <source>
        <strain evidence="11 12">LA-38</strain>
    </source>
</reference>
<evidence type="ECO:0000256" key="6">
    <source>
        <dbReference type="ARBA" id="ARBA00066857"/>
    </source>
</evidence>
<dbReference type="InterPro" id="IPR016161">
    <property type="entry name" value="Ald_DH/histidinol_DH"/>
</dbReference>
<dbReference type="Gene3D" id="3.40.309.10">
    <property type="entry name" value="Aldehyde Dehydrogenase, Chain A, domain 2"/>
    <property type="match status" value="1"/>
</dbReference>
<evidence type="ECO:0000313" key="11">
    <source>
        <dbReference type="EMBL" id="RFP77425.1"/>
    </source>
</evidence>
<keyword evidence="3 9" id="KW-0560">Oxidoreductase</keyword>
<dbReference type="InterPro" id="IPR016162">
    <property type="entry name" value="Ald_DH_N"/>
</dbReference>
<comment type="caution">
    <text evidence="11">The sequence shown here is derived from an EMBL/GenBank/DDBJ whole genome shotgun (WGS) entry which is preliminary data.</text>
</comment>
<dbReference type="InterPro" id="IPR016160">
    <property type="entry name" value="Ald_DH_CS_CYS"/>
</dbReference>
<evidence type="ECO:0000256" key="3">
    <source>
        <dbReference type="ARBA" id="ARBA00023002"/>
    </source>
</evidence>
<gene>
    <name evidence="11" type="ORF">DY262_16870</name>
</gene>
<evidence type="ECO:0000256" key="8">
    <source>
        <dbReference type="PROSITE-ProRule" id="PRU10007"/>
    </source>
</evidence>
<feature type="domain" description="Aldehyde dehydrogenase" evidence="10">
    <location>
        <begin position="30"/>
        <end position="495"/>
    </location>
</feature>
<accession>A0A372EGA8</accession>
<protein>
    <recommendedName>
        <fullName evidence="6">4-(hydroxymethyl)benzenesulfonate dehydrogenase</fullName>
        <ecNumber evidence="6">1.1.1.257</ecNumber>
    </recommendedName>
    <alternativeName>
        <fullName evidence="7">Toluenesulfonate aldehyde dehydrogenase TsaD</fullName>
    </alternativeName>
</protein>
<dbReference type="AlphaFoldDB" id="A0A372EGA8"/>
<dbReference type="Proteomes" id="UP000261931">
    <property type="component" value="Unassembled WGS sequence"/>
</dbReference>
<dbReference type="FunFam" id="3.40.605.10:FF:000007">
    <property type="entry name" value="NAD/NADP-dependent betaine aldehyde dehydrogenase"/>
    <property type="match status" value="1"/>
</dbReference>
<dbReference type="Pfam" id="PF00171">
    <property type="entry name" value="Aldedh"/>
    <property type="match status" value="1"/>
</dbReference>